<organism evidence="3 4">
    <name type="scientific">Arachis hypogaea</name>
    <name type="common">Peanut</name>
    <dbReference type="NCBI Taxonomy" id="3818"/>
    <lineage>
        <taxon>Eukaryota</taxon>
        <taxon>Viridiplantae</taxon>
        <taxon>Streptophyta</taxon>
        <taxon>Embryophyta</taxon>
        <taxon>Tracheophyta</taxon>
        <taxon>Spermatophyta</taxon>
        <taxon>Magnoliopsida</taxon>
        <taxon>eudicotyledons</taxon>
        <taxon>Gunneridae</taxon>
        <taxon>Pentapetalae</taxon>
        <taxon>rosids</taxon>
        <taxon>fabids</taxon>
        <taxon>Fabales</taxon>
        <taxon>Fabaceae</taxon>
        <taxon>Papilionoideae</taxon>
        <taxon>50 kb inversion clade</taxon>
        <taxon>dalbergioids sensu lato</taxon>
        <taxon>Dalbergieae</taxon>
        <taxon>Pterocarpus clade</taxon>
        <taxon>Arachis</taxon>
    </lineage>
</organism>
<evidence type="ECO:0000313" key="4">
    <source>
        <dbReference type="Proteomes" id="UP000289738"/>
    </source>
</evidence>
<dbReference type="SMART" id="SM00255">
    <property type="entry name" value="TIR"/>
    <property type="match status" value="1"/>
</dbReference>
<dbReference type="Pfam" id="PF01582">
    <property type="entry name" value="TIR"/>
    <property type="match status" value="1"/>
</dbReference>
<evidence type="ECO:0000259" key="2">
    <source>
        <dbReference type="PROSITE" id="PS50104"/>
    </source>
</evidence>
<dbReference type="EMBL" id="SDMP01000020">
    <property type="protein sequence ID" value="RYQ82420.1"/>
    <property type="molecule type" value="Genomic_DNA"/>
</dbReference>
<keyword evidence="4" id="KW-1185">Reference proteome</keyword>
<dbReference type="PANTHER" id="PTHR31008:SF40">
    <property type="entry name" value="TOLL-INTERLEUKIN-RESISTANCE (TIR) DOMAIN FAMILY PROTEIN"/>
    <property type="match status" value="1"/>
</dbReference>
<comment type="caution">
    <text evidence="3">The sequence shown here is derived from an EMBL/GenBank/DDBJ whole genome shotgun (WGS) entry which is preliminary data.</text>
</comment>
<dbReference type="Proteomes" id="UP000289738">
    <property type="component" value="Chromosome B10"/>
</dbReference>
<name>A0A444WYE8_ARAHY</name>
<dbReference type="SUPFAM" id="SSF52200">
    <property type="entry name" value="Toll/Interleukin receptor TIR domain"/>
    <property type="match status" value="1"/>
</dbReference>
<evidence type="ECO:0000313" key="3">
    <source>
        <dbReference type="EMBL" id="RYQ82420.1"/>
    </source>
</evidence>
<dbReference type="PANTHER" id="PTHR31008">
    <property type="entry name" value="COP1-INTERACTING PROTEIN-RELATED"/>
    <property type="match status" value="1"/>
</dbReference>
<gene>
    <name evidence="3" type="ORF">Ahy_B10g101012</name>
</gene>
<dbReference type="InterPro" id="IPR035897">
    <property type="entry name" value="Toll_tir_struct_dom_sf"/>
</dbReference>
<dbReference type="Gene3D" id="3.40.50.10140">
    <property type="entry name" value="Toll/interleukin-1 receptor homology (TIR) domain"/>
    <property type="match status" value="1"/>
</dbReference>
<protein>
    <recommendedName>
        <fullName evidence="2">TIR domain-containing protein</fullName>
    </recommendedName>
</protein>
<evidence type="ECO:0000256" key="1">
    <source>
        <dbReference type="SAM" id="MobiDB-lite"/>
    </source>
</evidence>
<dbReference type="GO" id="GO:0007165">
    <property type="term" value="P:signal transduction"/>
    <property type="evidence" value="ECO:0007669"/>
    <property type="project" value="InterPro"/>
</dbReference>
<proteinExistence type="predicted"/>
<feature type="region of interest" description="Disordered" evidence="1">
    <location>
        <begin position="178"/>
        <end position="211"/>
    </location>
</feature>
<dbReference type="InterPro" id="IPR000157">
    <property type="entry name" value="TIR_dom"/>
</dbReference>
<accession>A0A444WYE8</accession>
<feature type="domain" description="TIR" evidence="2">
    <location>
        <begin position="15"/>
        <end position="163"/>
    </location>
</feature>
<reference evidence="3 4" key="1">
    <citation type="submission" date="2019-01" db="EMBL/GenBank/DDBJ databases">
        <title>Sequencing of cultivated peanut Arachis hypogaea provides insights into genome evolution and oil improvement.</title>
        <authorList>
            <person name="Chen X."/>
        </authorList>
    </citation>
    <scope>NUCLEOTIDE SEQUENCE [LARGE SCALE GENOMIC DNA]</scope>
    <source>
        <strain evidence="4">cv. Fuhuasheng</strain>
        <tissue evidence="3">Leaves</tissue>
    </source>
</reference>
<dbReference type="PROSITE" id="PS50104">
    <property type="entry name" value="TIR"/>
    <property type="match status" value="1"/>
</dbReference>
<dbReference type="AlphaFoldDB" id="A0A444WYE8"/>
<sequence length="264" mass="30322">MQRLSATLYPKVARPACDVFINHRGIDTKRNIAGLLYDSLTRNGVRSFLDSKNMKPGDRLFDHIDRAIVGSKVGVAVFSPRYCDSYFCLHELALLMESRKRVVPIFFDVKPSNLRVKDNGTCPPNELRRFDLALQEAKNIVGLTFDSSKGDWSELLRDASDAVMVNLMEVEEERKRMKMRKERLSERTGDSDDGGSASYIGKDDKVTDDENPTTLLRNHVLKKERLRKKVVDDGAFCHDDNDRRYVMRKEWRSENVLQLTGVEF</sequence>